<keyword evidence="2" id="KW-0812">Transmembrane</keyword>
<dbReference type="SUPFAM" id="SSF47781">
    <property type="entry name" value="RuvA domain 2-like"/>
    <property type="match status" value="1"/>
</dbReference>
<dbReference type="PANTHER" id="PTHR21180">
    <property type="entry name" value="ENDONUCLEASE/EXONUCLEASE/PHOSPHATASE FAMILY DOMAIN-CONTAINING PROTEIN 1"/>
    <property type="match status" value="1"/>
</dbReference>
<dbReference type="Proteomes" id="UP000806528">
    <property type="component" value="Unassembled WGS sequence"/>
</dbReference>
<evidence type="ECO:0000256" key="1">
    <source>
        <dbReference type="SAM" id="MobiDB-lite"/>
    </source>
</evidence>
<dbReference type="SMART" id="SM00278">
    <property type="entry name" value="HhH1"/>
    <property type="match status" value="2"/>
</dbReference>
<dbReference type="EMBL" id="JADBGI010000024">
    <property type="protein sequence ID" value="MBE3001442.1"/>
    <property type="molecule type" value="Genomic_DNA"/>
</dbReference>
<keyword evidence="5" id="KW-1185">Reference proteome</keyword>
<evidence type="ECO:0000259" key="3">
    <source>
        <dbReference type="SMART" id="SM00278"/>
    </source>
</evidence>
<keyword evidence="2" id="KW-1133">Transmembrane helix</keyword>
<reference evidence="4 5" key="1">
    <citation type="submission" date="2020-09" db="EMBL/GenBank/DDBJ databases">
        <title>Diversity and distribution of actinomycetes associated with coral in the coast of Hainan.</title>
        <authorList>
            <person name="Li F."/>
        </authorList>
    </citation>
    <scope>NUCLEOTIDE SEQUENCE [LARGE SCALE GENOMIC DNA]</scope>
    <source>
        <strain evidence="4 5">HNM0947</strain>
    </source>
</reference>
<evidence type="ECO:0000313" key="4">
    <source>
        <dbReference type="EMBL" id="MBE3001442.1"/>
    </source>
</evidence>
<gene>
    <name evidence="4" type="ORF">IDM40_22510</name>
</gene>
<evidence type="ECO:0000313" key="5">
    <source>
        <dbReference type="Proteomes" id="UP000806528"/>
    </source>
</evidence>
<dbReference type="Pfam" id="PF12836">
    <property type="entry name" value="HHH_3"/>
    <property type="match status" value="1"/>
</dbReference>
<evidence type="ECO:0000256" key="2">
    <source>
        <dbReference type="SAM" id="Phobius"/>
    </source>
</evidence>
<feature type="domain" description="Helix-hairpin-helix DNA-binding motif class 1" evidence="3">
    <location>
        <begin position="599"/>
        <end position="618"/>
    </location>
</feature>
<keyword evidence="2" id="KW-0472">Membrane</keyword>
<dbReference type="InterPro" id="IPR051675">
    <property type="entry name" value="Endo/Exo/Phosphatase_dom_1"/>
</dbReference>
<feature type="compositionally biased region" description="Gly residues" evidence="1">
    <location>
        <begin position="481"/>
        <end position="494"/>
    </location>
</feature>
<feature type="compositionally biased region" description="Acidic residues" evidence="1">
    <location>
        <begin position="71"/>
        <end position="82"/>
    </location>
</feature>
<feature type="compositionally biased region" description="Low complexity" evidence="1">
    <location>
        <begin position="181"/>
        <end position="190"/>
    </location>
</feature>
<dbReference type="InterPro" id="IPR003583">
    <property type="entry name" value="Hlx-hairpin-Hlx_DNA-bd_motif"/>
</dbReference>
<feature type="compositionally biased region" description="Low complexity" evidence="1">
    <location>
        <begin position="23"/>
        <end position="44"/>
    </location>
</feature>
<sequence>MPGLSVTPDAIAATGPTGLPGIGTSASPANAATTGTTAGASQLGTGAGTPPSTRSEQDELLGGALDGTLDGADDLDGPDELLEGGGTVRLRPRNGSGAGSGSGAAFPSPAYEGDSAHGTPPAGSGDRRPSGPASRAARSYGTVSSAFRAANRPAATFDDMFPGPRFPGPADQGFADASVRAHTSALSGHSSGAGSGGNSNTSAPSDASIHPAVSGRSPDESTVRIPASGARRGPAGSPATSLGPQGRHDPQDQYDRQDRQSRPHRPDHQHPPDPPDTPDRRPTTPRTPTTRKWVGHRPLSEQPREYRRPSWPADPPSDPRSDPASGSTSHDRASEHHPADDPTPDGPWNPSFDAWPERDPDDSVTVPGSPANHGDDDGDPGIHIPPPPDSPWLDPDDEELLKERRPPSGYVEFDPRDPADAPVTRLARMWGPNATLSKRAVIALFVLGAAAVVAALFFLRREPAETDVPEMVPQSAPDGENGNGNGAEGSGGDGDAAEGSGDASDAGTEDGSGEDVVVHIGGDVEDPGLYTLPPGSRVLDAVEEAGGALPDADLDMVNLARPVVDGERILLGAEGDPEAAEAAEGGDAERVSLNQADQSALEALPGIGEAKAGAILEHRESLGGSFSSVEDLLDVSGIGQSTFDNLEDHVTL</sequence>
<comment type="caution">
    <text evidence="4">The sequence shown here is derived from an EMBL/GenBank/DDBJ whole genome shotgun (WGS) entry which is preliminary data.</text>
</comment>
<name>A0ABR9PC85_9ACTN</name>
<dbReference type="Gene3D" id="1.10.150.310">
    <property type="entry name" value="Tex RuvX-like domain-like"/>
    <property type="match status" value="1"/>
</dbReference>
<accession>A0ABR9PC85</accession>
<organism evidence="4 5">
    <name type="scientific">Nocardiopsis coralli</name>
    <dbReference type="NCBI Taxonomy" id="2772213"/>
    <lineage>
        <taxon>Bacteria</taxon>
        <taxon>Bacillati</taxon>
        <taxon>Actinomycetota</taxon>
        <taxon>Actinomycetes</taxon>
        <taxon>Streptosporangiales</taxon>
        <taxon>Nocardiopsidaceae</taxon>
        <taxon>Nocardiopsis</taxon>
    </lineage>
</organism>
<proteinExistence type="predicted"/>
<feature type="compositionally biased region" description="Low complexity" evidence="1">
    <location>
        <begin position="60"/>
        <end position="70"/>
    </location>
</feature>
<feature type="compositionally biased region" description="Low complexity" evidence="1">
    <location>
        <begin position="130"/>
        <end position="139"/>
    </location>
</feature>
<feature type="domain" description="Helix-hairpin-helix DNA-binding motif class 1" evidence="3">
    <location>
        <begin position="630"/>
        <end position="649"/>
    </location>
</feature>
<protein>
    <submittedName>
        <fullName evidence="4">Helix-hairpin-helix domain-containing protein</fullName>
    </submittedName>
</protein>
<dbReference type="InterPro" id="IPR019554">
    <property type="entry name" value="Soluble_ligand-bd"/>
</dbReference>
<dbReference type="Gene3D" id="3.10.560.10">
    <property type="entry name" value="Outer membrane lipoprotein wza domain like"/>
    <property type="match status" value="1"/>
</dbReference>
<dbReference type="InterPro" id="IPR010994">
    <property type="entry name" value="RuvA_2-like"/>
</dbReference>
<feature type="region of interest" description="Disordered" evidence="1">
    <location>
        <begin position="1"/>
        <end position="421"/>
    </location>
</feature>
<feature type="compositionally biased region" description="Basic and acidic residues" evidence="1">
    <location>
        <begin position="298"/>
        <end position="308"/>
    </location>
</feature>
<feature type="transmembrane region" description="Helical" evidence="2">
    <location>
        <begin position="440"/>
        <end position="459"/>
    </location>
</feature>
<feature type="region of interest" description="Disordered" evidence="1">
    <location>
        <begin position="467"/>
        <end position="529"/>
    </location>
</feature>
<feature type="compositionally biased region" description="Low complexity" evidence="1">
    <location>
        <begin position="497"/>
        <end position="506"/>
    </location>
</feature>
<dbReference type="PANTHER" id="PTHR21180:SF32">
    <property type="entry name" value="ENDONUCLEASE_EXONUCLEASE_PHOSPHATASE FAMILY DOMAIN-CONTAINING PROTEIN 1"/>
    <property type="match status" value="1"/>
</dbReference>
<dbReference type="Pfam" id="PF10531">
    <property type="entry name" value="SLBB"/>
    <property type="match status" value="1"/>
</dbReference>
<feature type="compositionally biased region" description="Basic and acidic residues" evidence="1">
    <location>
        <begin position="329"/>
        <end position="340"/>
    </location>
</feature>
<feature type="compositionally biased region" description="Basic and acidic residues" evidence="1">
    <location>
        <begin position="246"/>
        <end position="282"/>
    </location>
</feature>